<feature type="domain" description="PWWP" evidence="6">
    <location>
        <begin position="24"/>
        <end position="85"/>
    </location>
</feature>
<dbReference type="AlphaFoldDB" id="A0A4D9CQF8"/>
<dbReference type="SMART" id="SM00249">
    <property type="entry name" value="PHD"/>
    <property type="match status" value="2"/>
</dbReference>
<dbReference type="CDD" id="cd15568">
    <property type="entry name" value="PHD5_NSD"/>
    <property type="match status" value="1"/>
</dbReference>
<evidence type="ECO:0000313" key="8">
    <source>
        <dbReference type="Proteomes" id="UP000355283"/>
    </source>
</evidence>
<feature type="region of interest" description="Disordered" evidence="5">
    <location>
        <begin position="465"/>
        <end position="517"/>
    </location>
</feature>
<feature type="region of interest" description="Disordered" evidence="5">
    <location>
        <begin position="871"/>
        <end position="908"/>
    </location>
</feature>
<feature type="compositionally biased region" description="Low complexity" evidence="5">
    <location>
        <begin position="1078"/>
        <end position="1095"/>
    </location>
</feature>
<evidence type="ECO:0000256" key="5">
    <source>
        <dbReference type="SAM" id="MobiDB-lite"/>
    </source>
</evidence>
<gene>
    <name evidence="7" type="ORF">NSK_007311</name>
</gene>
<dbReference type="InterPro" id="IPR011011">
    <property type="entry name" value="Znf_FYVE_PHD"/>
</dbReference>
<feature type="region of interest" description="Disordered" evidence="5">
    <location>
        <begin position="1024"/>
        <end position="1107"/>
    </location>
</feature>
<dbReference type="Proteomes" id="UP000355283">
    <property type="component" value="Unassembled WGS sequence"/>
</dbReference>
<comment type="caution">
    <text evidence="7">The sequence shown here is derived from an EMBL/GenBank/DDBJ whole genome shotgun (WGS) entry which is preliminary data.</text>
</comment>
<dbReference type="SUPFAM" id="SSF57903">
    <property type="entry name" value="FYVE/PHD zinc finger"/>
    <property type="match status" value="1"/>
</dbReference>
<proteinExistence type="predicted"/>
<keyword evidence="1" id="KW-0479">Metal-binding</keyword>
<evidence type="ECO:0000256" key="3">
    <source>
        <dbReference type="ARBA" id="ARBA00022833"/>
    </source>
</evidence>
<evidence type="ECO:0000256" key="2">
    <source>
        <dbReference type="ARBA" id="ARBA00022771"/>
    </source>
</evidence>
<name>A0A4D9CQF8_9STRA</name>
<evidence type="ECO:0000256" key="4">
    <source>
        <dbReference type="SAM" id="Coils"/>
    </source>
</evidence>
<keyword evidence="3" id="KW-0862">Zinc</keyword>
<dbReference type="SMART" id="SM00293">
    <property type="entry name" value="PWWP"/>
    <property type="match status" value="1"/>
</dbReference>
<dbReference type="Gene3D" id="2.30.30.140">
    <property type="match status" value="1"/>
</dbReference>
<dbReference type="Gene3D" id="3.30.40.10">
    <property type="entry name" value="Zinc/RING finger domain, C3HC4 (zinc finger)"/>
    <property type="match status" value="1"/>
</dbReference>
<feature type="coiled-coil region" evidence="4">
    <location>
        <begin position="919"/>
        <end position="967"/>
    </location>
</feature>
<dbReference type="EMBL" id="SDOX01000128">
    <property type="protein sequence ID" value="TFJ81350.1"/>
    <property type="molecule type" value="Genomic_DNA"/>
</dbReference>
<dbReference type="GO" id="GO:0008270">
    <property type="term" value="F:zinc ion binding"/>
    <property type="evidence" value="ECO:0007669"/>
    <property type="project" value="UniProtKB-KW"/>
</dbReference>
<dbReference type="InterPro" id="IPR000313">
    <property type="entry name" value="PWWP_dom"/>
</dbReference>
<dbReference type="OrthoDB" id="72295at2759"/>
<accession>A0A4D9CQF8</accession>
<feature type="region of interest" description="Disordered" evidence="5">
    <location>
        <begin position="716"/>
        <end position="740"/>
    </location>
</feature>
<dbReference type="InterPro" id="IPR001965">
    <property type="entry name" value="Znf_PHD"/>
</dbReference>
<dbReference type="PROSITE" id="PS50812">
    <property type="entry name" value="PWWP"/>
    <property type="match status" value="1"/>
</dbReference>
<keyword evidence="2" id="KW-0863">Zinc-finger</keyword>
<dbReference type="SUPFAM" id="SSF63748">
    <property type="entry name" value="Tudor/PWWP/MBT"/>
    <property type="match status" value="1"/>
</dbReference>
<dbReference type="Pfam" id="PF00855">
    <property type="entry name" value="PWWP"/>
    <property type="match status" value="1"/>
</dbReference>
<feature type="region of interest" description="Disordered" evidence="5">
    <location>
        <begin position="264"/>
        <end position="290"/>
    </location>
</feature>
<evidence type="ECO:0000256" key="1">
    <source>
        <dbReference type="ARBA" id="ARBA00022723"/>
    </source>
</evidence>
<keyword evidence="4" id="KW-0175">Coiled coil</keyword>
<keyword evidence="8" id="KW-1185">Reference proteome</keyword>
<sequence>MASSGGGSVAATESIDPEVETLLRSPGFWAKLGHHPYWPARAASKEEQRRYSSYQRKATQVCVKFFGSNDIGWIHPASLVNFDEGLRRSFNTNSKVTKNLKFVAGVEEAIRLWDERHEPQFPAVTSPTWPHAPPHSAGGAPPPHTRAQAAAVAAVTGGACANGIEAHASALGAVWTHELPESCLGCTFPRGQEPGFLLCRSCGSGYHARCASMERAGAARGVEADKEGSQAKATPPRCRLCSDGGSMILAPAPLPFRQAWSPMPGTAGSADSGMQRHQSHMPWPHQQRSQHDHLPQISPVANGLTTGLGSEGRGAQRGLERRWGGFDSAAAASDMKKRREALAIMAAAEKRARWSAWGGSFGEGFAGRECLGVGAGNSSSDDSEFECFICTEPGMLIQCDAPACRKVYHKPCLGFATWGDHFFCPRHRCAVCRISEADLDAKAKQAMAGTAPVGEMKVAALGNGSLTTHTRGASDHNEGEATLAPEAEKRSTAPEGSTSSSKTSKTKRDKCEPTGDERRLWKCGSCPLAYCPSHLPPALAPLIAPVTMTGKQKVSNEESNQCIYCKNPPPRIQLAVLLERSWARLATNYLALPFMRPFLNGAVRSKSNRGSKAGGNDRDEDALLDVVGIAHRIRAGHYQTADEYLHDLDVLREQVYNFSPTNFSPTKEGGRRVGKSDKDTSILSILEALDTLRGNAGRYVESIRKKIAPAEALIEEEEKQMSRGSGLTGSKAASGNDTGGGSGVAWRAELVEMKGLQWGSVGEFTPAKSLEEWAEYVRMAPMLHASTQRPFPDMSEEAEREDMEKGEVARVIAQLRFEDSFPYKTSMSQRDHLEGALEEQATLLRRCLEGHAQLRRSIANEKAVVLELPGREARRRRKRSRDEVEGASREGGLGRGDGEEGNGWDNDDHVVTLGDMHILKEFQVANQNLRARLKSKNALLRQREAQLWAAEKEFLDLQGQNSRLQEELAQALVRMSEGDKAAEPGEQGTSGGTVPVVKATALSTARNEEEETQQIETVDCFKRHEGKQEDGMRVQTPPSVVTPGAIHAPRPSDGQGVERCEVEDEQGDGDGGASPPVTESATTTLLNSSSSSTKSAEVEAEDAHTFS</sequence>
<dbReference type="InterPro" id="IPR013083">
    <property type="entry name" value="Znf_RING/FYVE/PHD"/>
</dbReference>
<protein>
    <recommendedName>
        <fullName evidence="6">PWWP domain-containing protein</fullName>
    </recommendedName>
</protein>
<organism evidence="7 8">
    <name type="scientific">Nannochloropsis salina CCMP1776</name>
    <dbReference type="NCBI Taxonomy" id="1027361"/>
    <lineage>
        <taxon>Eukaryota</taxon>
        <taxon>Sar</taxon>
        <taxon>Stramenopiles</taxon>
        <taxon>Ochrophyta</taxon>
        <taxon>Eustigmatophyceae</taxon>
        <taxon>Eustigmatales</taxon>
        <taxon>Monodopsidaceae</taxon>
        <taxon>Microchloropsis</taxon>
        <taxon>Microchloropsis salina</taxon>
    </lineage>
</organism>
<reference evidence="7 8" key="1">
    <citation type="submission" date="2019-01" db="EMBL/GenBank/DDBJ databases">
        <title>Nuclear Genome Assembly of the Microalgal Biofuel strain Nannochloropsis salina CCMP1776.</title>
        <authorList>
            <person name="Hovde B."/>
        </authorList>
    </citation>
    <scope>NUCLEOTIDE SEQUENCE [LARGE SCALE GENOMIC DNA]</scope>
    <source>
        <strain evidence="7 8">CCMP1776</strain>
    </source>
</reference>
<dbReference type="CDD" id="cd05162">
    <property type="entry name" value="PWWP"/>
    <property type="match status" value="1"/>
</dbReference>
<evidence type="ECO:0000313" key="7">
    <source>
        <dbReference type="EMBL" id="TFJ81350.1"/>
    </source>
</evidence>
<evidence type="ECO:0000259" key="6">
    <source>
        <dbReference type="PROSITE" id="PS50812"/>
    </source>
</evidence>